<dbReference type="EMBL" id="CM047586">
    <property type="protein sequence ID" value="KAI9909048.1"/>
    <property type="molecule type" value="Genomic_DNA"/>
</dbReference>
<reference evidence="1 2" key="1">
    <citation type="journal article" date="2022" name="bioRxiv">
        <title>The genome of the oomycete Peronosclerospora sorghi, a cosmopolitan pathogen of maize and sorghum, is inflated with dispersed pseudogenes.</title>
        <authorList>
            <person name="Fletcher K."/>
            <person name="Martin F."/>
            <person name="Isakeit T."/>
            <person name="Cavanaugh K."/>
            <person name="Magill C."/>
            <person name="Michelmore R."/>
        </authorList>
    </citation>
    <scope>NUCLEOTIDE SEQUENCE [LARGE SCALE GENOMIC DNA]</scope>
    <source>
        <strain evidence="1">P6</strain>
    </source>
</reference>
<protein>
    <submittedName>
        <fullName evidence="1">Uncharacterized protein</fullName>
    </submittedName>
</protein>
<keyword evidence="2" id="KW-1185">Reference proteome</keyword>
<sequence length="73" mass="8231">MLTENEFMDCAVSLHFPSYGQAPAHRVGLFGACAHWQAHWAERNIGMCVIWGGSTPYVHAGDISIYKFFQDKK</sequence>
<organism evidence="1 2">
    <name type="scientific">Peronosclerospora sorghi</name>
    <dbReference type="NCBI Taxonomy" id="230839"/>
    <lineage>
        <taxon>Eukaryota</taxon>
        <taxon>Sar</taxon>
        <taxon>Stramenopiles</taxon>
        <taxon>Oomycota</taxon>
        <taxon>Peronosporomycetes</taxon>
        <taxon>Peronosporales</taxon>
        <taxon>Peronosporaceae</taxon>
        <taxon>Peronosclerospora</taxon>
    </lineage>
</organism>
<evidence type="ECO:0000313" key="2">
    <source>
        <dbReference type="Proteomes" id="UP001163321"/>
    </source>
</evidence>
<proteinExistence type="predicted"/>
<evidence type="ECO:0000313" key="1">
    <source>
        <dbReference type="EMBL" id="KAI9909048.1"/>
    </source>
</evidence>
<gene>
    <name evidence="1" type="ORF">PsorP6_014489</name>
</gene>
<dbReference type="Proteomes" id="UP001163321">
    <property type="component" value="Chromosome 7"/>
</dbReference>
<name>A0ACC0VTI5_9STRA</name>
<accession>A0ACC0VTI5</accession>
<comment type="caution">
    <text evidence="1">The sequence shown here is derived from an EMBL/GenBank/DDBJ whole genome shotgun (WGS) entry which is preliminary data.</text>
</comment>